<accession>A0A410WQ26</accession>
<feature type="transmembrane region" description="Helical" evidence="6">
    <location>
        <begin position="193"/>
        <end position="215"/>
    </location>
</feature>
<dbReference type="PRINTS" id="PR01036">
    <property type="entry name" value="TCRTETB"/>
</dbReference>
<feature type="domain" description="Major facilitator superfamily (MFS) profile" evidence="7">
    <location>
        <begin position="69"/>
        <end position="525"/>
    </location>
</feature>
<dbReference type="InterPro" id="IPR020846">
    <property type="entry name" value="MFS_dom"/>
</dbReference>
<evidence type="ECO:0000256" key="2">
    <source>
        <dbReference type="ARBA" id="ARBA00022448"/>
    </source>
</evidence>
<evidence type="ECO:0000256" key="3">
    <source>
        <dbReference type="ARBA" id="ARBA00022692"/>
    </source>
</evidence>
<evidence type="ECO:0000256" key="4">
    <source>
        <dbReference type="ARBA" id="ARBA00022989"/>
    </source>
</evidence>
<dbReference type="PANTHER" id="PTHR42718:SF39">
    <property type="entry name" value="ACTINORHODIN TRANSPORTER-RELATED"/>
    <property type="match status" value="1"/>
</dbReference>
<name>A0A410WQ26_9BACL</name>
<evidence type="ECO:0000313" key="9">
    <source>
        <dbReference type="Proteomes" id="UP000288943"/>
    </source>
</evidence>
<evidence type="ECO:0000256" key="1">
    <source>
        <dbReference type="ARBA" id="ARBA00004651"/>
    </source>
</evidence>
<feature type="transmembrane region" description="Helical" evidence="6">
    <location>
        <begin position="107"/>
        <end position="124"/>
    </location>
</feature>
<dbReference type="SUPFAM" id="SSF103473">
    <property type="entry name" value="MFS general substrate transporter"/>
    <property type="match status" value="1"/>
</dbReference>
<keyword evidence="5 6" id="KW-0472">Membrane</keyword>
<comment type="subcellular location">
    <subcellularLocation>
        <location evidence="1">Cell membrane</location>
        <topology evidence="1">Multi-pass membrane protein</topology>
    </subcellularLocation>
</comment>
<feature type="transmembrane region" description="Helical" evidence="6">
    <location>
        <begin position="136"/>
        <end position="158"/>
    </location>
</feature>
<reference evidence="8 9" key="1">
    <citation type="submission" date="2018-01" db="EMBL/GenBank/DDBJ databases">
        <title>The whole genome sequencing and assembly of Paenibacillus chitinolyticus KCCM 41400 strain.</title>
        <authorList>
            <person name="Kim J.-Y."/>
            <person name="Park M.-K."/>
            <person name="Lee Y.-J."/>
            <person name="Yi H."/>
            <person name="Bahn Y.-S."/>
            <person name="Kim J.F."/>
            <person name="Lee D.-W."/>
        </authorList>
    </citation>
    <scope>NUCLEOTIDE SEQUENCE [LARGE SCALE GENOMIC DNA]</scope>
    <source>
        <strain evidence="8 9">KCCM 41400</strain>
    </source>
</reference>
<feature type="transmembrane region" description="Helical" evidence="6">
    <location>
        <begin position="68"/>
        <end position="87"/>
    </location>
</feature>
<dbReference type="CDD" id="cd17321">
    <property type="entry name" value="MFS_MMR_MDR_like"/>
    <property type="match status" value="1"/>
</dbReference>
<feature type="transmembrane region" description="Helical" evidence="6">
    <location>
        <begin position="283"/>
        <end position="306"/>
    </location>
</feature>
<feature type="transmembrane region" description="Helical" evidence="6">
    <location>
        <begin position="327"/>
        <end position="353"/>
    </location>
</feature>
<evidence type="ECO:0000259" key="7">
    <source>
        <dbReference type="PROSITE" id="PS50850"/>
    </source>
</evidence>
<protein>
    <submittedName>
        <fullName evidence="8">MFS transporter</fullName>
    </submittedName>
</protein>
<dbReference type="EMBL" id="CP026520">
    <property type="protein sequence ID" value="QAV16444.1"/>
    <property type="molecule type" value="Genomic_DNA"/>
</dbReference>
<dbReference type="InterPro" id="IPR011701">
    <property type="entry name" value="MFS"/>
</dbReference>
<dbReference type="Gene3D" id="1.20.1720.10">
    <property type="entry name" value="Multidrug resistance protein D"/>
    <property type="match status" value="1"/>
</dbReference>
<feature type="transmembrane region" description="Helical" evidence="6">
    <location>
        <begin position="359"/>
        <end position="381"/>
    </location>
</feature>
<feature type="transmembrane region" description="Helical" evidence="6">
    <location>
        <begin position="424"/>
        <end position="448"/>
    </location>
</feature>
<dbReference type="OrthoDB" id="2321349at2"/>
<dbReference type="KEGG" id="pchi:PC41400_01525"/>
<feature type="transmembrane region" description="Helical" evidence="6">
    <location>
        <begin position="498"/>
        <end position="521"/>
    </location>
</feature>
<keyword evidence="4 6" id="KW-1133">Transmembrane helix</keyword>
<feature type="transmembrane region" description="Helical" evidence="6">
    <location>
        <begin position="393"/>
        <end position="412"/>
    </location>
</feature>
<proteinExistence type="predicted"/>
<keyword evidence="3 6" id="KW-0812">Transmembrane</keyword>
<sequence length="528" mass="56443">MRQICLYYFHRKETDLSTPLYEILSPPVNRASSEKGEHSMPNTLSDASAQVVRTRDPVSKGDGRRSRLMLPALLLPVFMAVSNAFIVNVATPSIQKGLGASFADVQFMLTGYTLTFAVLLIIGARLGDRFGRRRMLFIGVALFTIASLLCGVSAHVTLLIASRVVQGVGAALFMPQILSLIQANYPPERRGAIFGMYGATQGIAATAGQIIGGLLLRMNLWDLDWRAVFLISVLLGALILALIPFIPESGSPDRARLDWIGAALAAAGLLMLVYPLVQGQRQGWPAGLVVSLLLSAPVLVLFAWYERRLLRRDRLPFMNVDLFRHKVFTSGILVVLLLMSTQGAFFLVSAYMLQLGLHFSALQAGLVIGSMGIGYFLASLFSSRVTAKLGAHVLTVGSILTTAGYLLLSWAVRTTGISFDIGVWIPALAVLGIGQGLVAAPLTNIVLAKIRTTDIGSASGVMTTSIQIASTIGIALIGIVWLSALEAHTGSVSAYPDAFNICLNVLAAVTVLILPLALMLAGRNGAQK</sequence>
<organism evidence="8 9">
    <name type="scientific">Paenibacillus chitinolyticus</name>
    <dbReference type="NCBI Taxonomy" id="79263"/>
    <lineage>
        <taxon>Bacteria</taxon>
        <taxon>Bacillati</taxon>
        <taxon>Bacillota</taxon>
        <taxon>Bacilli</taxon>
        <taxon>Bacillales</taxon>
        <taxon>Paenibacillaceae</taxon>
        <taxon>Paenibacillus</taxon>
    </lineage>
</organism>
<dbReference type="AlphaFoldDB" id="A0A410WQ26"/>
<evidence type="ECO:0000313" key="8">
    <source>
        <dbReference type="EMBL" id="QAV16444.1"/>
    </source>
</evidence>
<keyword evidence="2" id="KW-0813">Transport</keyword>
<dbReference type="Gene3D" id="1.20.1250.20">
    <property type="entry name" value="MFS general substrate transporter like domains"/>
    <property type="match status" value="1"/>
</dbReference>
<dbReference type="PROSITE" id="PS50850">
    <property type="entry name" value="MFS"/>
    <property type="match status" value="1"/>
</dbReference>
<feature type="transmembrane region" description="Helical" evidence="6">
    <location>
        <begin position="164"/>
        <end position="181"/>
    </location>
</feature>
<dbReference type="Proteomes" id="UP000288943">
    <property type="component" value="Chromosome"/>
</dbReference>
<dbReference type="GO" id="GO:0005886">
    <property type="term" value="C:plasma membrane"/>
    <property type="evidence" value="ECO:0007669"/>
    <property type="project" value="UniProtKB-SubCell"/>
</dbReference>
<dbReference type="InterPro" id="IPR036259">
    <property type="entry name" value="MFS_trans_sf"/>
</dbReference>
<dbReference type="GO" id="GO:0022857">
    <property type="term" value="F:transmembrane transporter activity"/>
    <property type="evidence" value="ECO:0007669"/>
    <property type="project" value="InterPro"/>
</dbReference>
<gene>
    <name evidence="8" type="ORF">PC41400_01525</name>
</gene>
<feature type="transmembrane region" description="Helical" evidence="6">
    <location>
        <begin position="460"/>
        <end position="483"/>
    </location>
</feature>
<evidence type="ECO:0000256" key="5">
    <source>
        <dbReference type="ARBA" id="ARBA00023136"/>
    </source>
</evidence>
<feature type="transmembrane region" description="Helical" evidence="6">
    <location>
        <begin position="259"/>
        <end position="277"/>
    </location>
</feature>
<dbReference type="PANTHER" id="PTHR42718">
    <property type="entry name" value="MAJOR FACILITATOR SUPERFAMILY MULTIDRUG TRANSPORTER MFSC"/>
    <property type="match status" value="1"/>
</dbReference>
<feature type="transmembrane region" description="Helical" evidence="6">
    <location>
        <begin position="227"/>
        <end position="247"/>
    </location>
</feature>
<dbReference type="Pfam" id="PF07690">
    <property type="entry name" value="MFS_1"/>
    <property type="match status" value="1"/>
</dbReference>
<evidence type="ECO:0000256" key="6">
    <source>
        <dbReference type="SAM" id="Phobius"/>
    </source>
</evidence>